<reference evidence="1" key="2">
    <citation type="journal article" date="2023" name="BMC Genomics">
        <title>Pest status, molecular evolution, and epigenetic factors derived from the genome assembly of Frankliniella fusca, a thysanopteran phytovirus vector.</title>
        <authorList>
            <person name="Catto M.A."/>
            <person name="Labadie P.E."/>
            <person name="Jacobson A.L."/>
            <person name="Kennedy G.G."/>
            <person name="Srinivasan R."/>
            <person name="Hunt B.G."/>
        </authorList>
    </citation>
    <scope>NUCLEOTIDE SEQUENCE</scope>
    <source>
        <strain evidence="1">PL_HMW_Pooled</strain>
    </source>
</reference>
<proteinExistence type="predicted"/>
<dbReference type="GO" id="GO:0006508">
    <property type="term" value="P:proteolysis"/>
    <property type="evidence" value="ECO:0007669"/>
    <property type="project" value="UniProtKB-KW"/>
</dbReference>
<dbReference type="AlphaFoldDB" id="A0AAE1HYK6"/>
<keyword evidence="2" id="KW-1185">Reference proteome</keyword>
<evidence type="ECO:0000313" key="2">
    <source>
        <dbReference type="Proteomes" id="UP001219518"/>
    </source>
</evidence>
<keyword evidence="1" id="KW-0645">Protease</keyword>
<accession>A0AAE1HYK6</accession>
<name>A0AAE1HYK6_9NEOP</name>
<keyword evidence="1" id="KW-0378">Hydrolase</keyword>
<evidence type="ECO:0000313" key="1">
    <source>
        <dbReference type="EMBL" id="KAK3929025.1"/>
    </source>
</evidence>
<dbReference type="EMBL" id="JAHWGI010001375">
    <property type="protein sequence ID" value="KAK3929025.1"/>
    <property type="molecule type" value="Genomic_DNA"/>
</dbReference>
<organism evidence="1 2">
    <name type="scientific">Frankliniella fusca</name>
    <dbReference type="NCBI Taxonomy" id="407009"/>
    <lineage>
        <taxon>Eukaryota</taxon>
        <taxon>Metazoa</taxon>
        <taxon>Ecdysozoa</taxon>
        <taxon>Arthropoda</taxon>
        <taxon>Hexapoda</taxon>
        <taxon>Insecta</taxon>
        <taxon>Pterygota</taxon>
        <taxon>Neoptera</taxon>
        <taxon>Paraneoptera</taxon>
        <taxon>Thysanoptera</taxon>
        <taxon>Terebrantia</taxon>
        <taxon>Thripoidea</taxon>
        <taxon>Thripidae</taxon>
        <taxon>Frankliniella</taxon>
    </lineage>
</organism>
<sequence length="170" mass="18239">MASAAKTHKAVLQVLQSAKPKLRKAILENSDKALVFAICEIFDNLLRGNIPLSDSNKAKLKGHRHKIRELAQRGEGPAFRARVCESTYKLIFGPQLLCTSKLWLTKDLSVPAPAQPPIRSSSAPASAEFLRSSVSRGVRPDPVSAFASSAAQQPSAALGSYAGSVLSKFK</sequence>
<dbReference type="Proteomes" id="UP001219518">
    <property type="component" value="Unassembled WGS sequence"/>
</dbReference>
<gene>
    <name evidence="1" type="ORF">KUF71_017511</name>
</gene>
<comment type="caution">
    <text evidence="1">The sequence shown here is derived from an EMBL/GenBank/DDBJ whole genome shotgun (WGS) entry which is preliminary data.</text>
</comment>
<reference evidence="1" key="1">
    <citation type="submission" date="2021-07" db="EMBL/GenBank/DDBJ databases">
        <authorList>
            <person name="Catto M.A."/>
            <person name="Jacobson A."/>
            <person name="Kennedy G."/>
            <person name="Labadie P."/>
            <person name="Hunt B.G."/>
            <person name="Srinivasan R."/>
        </authorList>
    </citation>
    <scope>NUCLEOTIDE SEQUENCE</scope>
    <source>
        <strain evidence="1">PL_HMW_Pooled</strain>
        <tissue evidence="1">Head</tissue>
    </source>
</reference>
<protein>
    <submittedName>
        <fullName evidence="1">Pro-apoptotic serine protease nma111</fullName>
    </submittedName>
</protein>
<dbReference type="GO" id="GO:0008233">
    <property type="term" value="F:peptidase activity"/>
    <property type="evidence" value="ECO:0007669"/>
    <property type="project" value="UniProtKB-KW"/>
</dbReference>